<proteinExistence type="predicted"/>
<dbReference type="PROSITE" id="PS51184">
    <property type="entry name" value="JMJC"/>
    <property type="match status" value="1"/>
</dbReference>
<dbReference type="PROSITE" id="PS50181">
    <property type="entry name" value="FBOX"/>
    <property type="match status" value="1"/>
</dbReference>
<dbReference type="SUPFAM" id="SSF51197">
    <property type="entry name" value="Clavaminate synthase-like"/>
    <property type="match status" value="1"/>
</dbReference>
<dbReference type="HOGENOM" id="CLU_016785_1_2_1"/>
<reference evidence="5 7" key="3">
    <citation type="submission" date="2017-05" db="EMBL/GenBank/DDBJ databases">
        <title>The Genome Sequence of Candida krusei Ckrusei653.</title>
        <authorList>
            <person name="Cuomo C."/>
            <person name="Forche A."/>
            <person name="Young S."/>
            <person name="Abouelleil A."/>
            <person name="Cao P."/>
            <person name="Chapman S."/>
            <person name="Cusick C."/>
            <person name="Shea T."/>
            <person name="Nusbaum C."/>
            <person name="Birren B."/>
        </authorList>
    </citation>
    <scope>NUCLEOTIDE SEQUENCE [LARGE SCALE GENOMIC DNA]</scope>
    <source>
        <strain evidence="5 7">Ckrusei653</strain>
    </source>
</reference>
<feature type="region of interest" description="Disordered" evidence="1">
    <location>
        <begin position="1"/>
        <end position="29"/>
    </location>
</feature>
<dbReference type="Pfam" id="PF12937">
    <property type="entry name" value="F-box-like"/>
    <property type="match status" value="1"/>
</dbReference>
<evidence type="ECO:0000259" key="2">
    <source>
        <dbReference type="PROSITE" id="PS50181"/>
    </source>
</evidence>
<dbReference type="SUPFAM" id="SSF81383">
    <property type="entry name" value="F-box domain"/>
    <property type="match status" value="1"/>
</dbReference>
<accession>A0A099NUM8</accession>
<dbReference type="SMART" id="SM00256">
    <property type="entry name" value="FBOX"/>
    <property type="match status" value="1"/>
</dbReference>
<dbReference type="InterPro" id="IPR036047">
    <property type="entry name" value="F-box-like_dom_sf"/>
</dbReference>
<evidence type="ECO:0000313" key="6">
    <source>
        <dbReference type="Proteomes" id="UP000029867"/>
    </source>
</evidence>
<organism evidence="4 6">
    <name type="scientific">Pichia kudriavzevii</name>
    <name type="common">Yeast</name>
    <name type="synonym">Issatchenkia orientalis</name>
    <dbReference type="NCBI Taxonomy" id="4909"/>
    <lineage>
        <taxon>Eukaryota</taxon>
        <taxon>Fungi</taxon>
        <taxon>Dikarya</taxon>
        <taxon>Ascomycota</taxon>
        <taxon>Saccharomycotina</taxon>
        <taxon>Pichiomycetes</taxon>
        <taxon>Pichiales</taxon>
        <taxon>Pichiaceae</taxon>
        <taxon>Pichia</taxon>
    </lineage>
</organism>
<evidence type="ECO:0000256" key="1">
    <source>
        <dbReference type="SAM" id="MobiDB-lite"/>
    </source>
</evidence>
<dbReference type="Proteomes" id="UP000029867">
    <property type="component" value="Unassembled WGS sequence"/>
</dbReference>
<dbReference type="InterPro" id="IPR041667">
    <property type="entry name" value="Cupin_8"/>
</dbReference>
<dbReference type="InterPro" id="IPR050910">
    <property type="entry name" value="JMJD6_ArgDemeth/LysHydrox"/>
</dbReference>
<dbReference type="Gene3D" id="2.60.120.650">
    <property type="entry name" value="Cupin"/>
    <property type="match status" value="1"/>
</dbReference>
<name>A0A099NUM8_PICKU</name>
<dbReference type="PANTHER" id="PTHR12480">
    <property type="entry name" value="ARGININE DEMETHYLASE AND LYSYL-HYDROXYLASE JMJD"/>
    <property type="match status" value="1"/>
</dbReference>
<dbReference type="GO" id="GO:0005634">
    <property type="term" value="C:nucleus"/>
    <property type="evidence" value="ECO:0007669"/>
    <property type="project" value="TreeGrafter"/>
</dbReference>
<dbReference type="eggNOG" id="KOG2130">
    <property type="taxonomic scope" value="Eukaryota"/>
</dbReference>
<feature type="compositionally biased region" description="Polar residues" evidence="1">
    <location>
        <begin position="1"/>
        <end position="11"/>
    </location>
</feature>
<sequence length="609" mass="70073">MTVESVSSQTLEPCRKRHKGENQTKSGKSILAKSRTTKTLQQQFTRHPLNVKPSSNVLFARDDELLKIGRSAGTLFKKLPDDVIIGILSLLDKRGLCNASLVSKFWYAYSTFDELWRNLYTTKTEEEREASGLTFKEWKGSWRSSILKIDVKEQIPIDCGGLVYSDALFTPYANSCIDYQEVFRDIIKEQENLRDIDGYWDANVLTNPSKFPYRGRIPRIEESTFTYEMFERNKWDQHPFILGSNDPIKSKNRWPGWTIKYLLEQFPNVKFRQESVLWELSLYESYALANRDENPLYLFDCRSEAMKVLLPTGYFPHPPIYATKDLFKVFQECRPDHSWLITGPQRSGSTFHKDPNSTDAWNTVLQGSKLWVLLPPGMKPPGVFVSDDESEVISPTGLAEWVKSGFWNDSIQISDEATLDTNDNFGSGGFRTCVVGITFANECMYVPSGWWHTVINLEDSVAFTANFVPPCKISNVLQFMKFKPDQVSGFRHDLLQKKLSEFINGYTGNIDENIETIKKYLQREDLRNNDEDVGELNGACQMPVFETFVEFLKASGYEDLVRESLAHLKKKSDDEEEDLKVRSRAWETLTEEGRKKNNNGFSFGFDIDE</sequence>
<dbReference type="VEuPathDB" id="FungiDB:C5L36_0C07870"/>
<evidence type="ECO:0000313" key="5">
    <source>
        <dbReference type="EMBL" id="OUT24418.1"/>
    </source>
</evidence>
<dbReference type="Proteomes" id="UP000195871">
    <property type="component" value="Unassembled WGS sequence"/>
</dbReference>
<protein>
    <recommendedName>
        <fullName evidence="8">JmjC domain-containing protein</fullName>
    </recommendedName>
</protein>
<dbReference type="EMBL" id="NHMM01000001">
    <property type="protein sequence ID" value="OUT24418.1"/>
    <property type="molecule type" value="Genomic_DNA"/>
</dbReference>
<evidence type="ECO:0000259" key="3">
    <source>
        <dbReference type="PROSITE" id="PS51184"/>
    </source>
</evidence>
<gene>
    <name evidence="5" type="ORF">CAS74_000806</name>
    <name evidence="4" type="ORF">JL09_g4332</name>
</gene>
<comment type="caution">
    <text evidence="4">The sequence shown here is derived from an EMBL/GenBank/DDBJ whole genome shotgun (WGS) entry which is preliminary data.</text>
</comment>
<dbReference type="Pfam" id="PF13621">
    <property type="entry name" value="Cupin_8"/>
    <property type="match status" value="1"/>
</dbReference>
<dbReference type="GO" id="GO:0000987">
    <property type="term" value="F:cis-regulatory region sequence-specific DNA binding"/>
    <property type="evidence" value="ECO:0007669"/>
    <property type="project" value="TreeGrafter"/>
</dbReference>
<feature type="domain" description="F-box" evidence="2">
    <location>
        <begin position="73"/>
        <end position="119"/>
    </location>
</feature>
<evidence type="ECO:0008006" key="8">
    <source>
        <dbReference type="Google" id="ProtNLM"/>
    </source>
</evidence>
<dbReference type="Gene3D" id="1.20.1280.50">
    <property type="match status" value="1"/>
</dbReference>
<evidence type="ECO:0000313" key="4">
    <source>
        <dbReference type="EMBL" id="KGK36523.1"/>
    </source>
</evidence>
<reference evidence="6" key="1">
    <citation type="journal article" date="2014" name="Microb. Cell Fact.">
        <title>Exploiting Issatchenkia orientalis SD108 for succinic acid production.</title>
        <authorList>
            <person name="Xiao H."/>
            <person name="Shao Z."/>
            <person name="Jiang Y."/>
            <person name="Dole S."/>
            <person name="Zhao H."/>
        </authorList>
    </citation>
    <scope>NUCLEOTIDE SEQUENCE [LARGE SCALE GENOMIC DNA]</scope>
    <source>
        <strain evidence="6">SD108</strain>
    </source>
</reference>
<dbReference type="PANTHER" id="PTHR12480:SF21">
    <property type="entry name" value="JMJC DOMAIN-CONTAINING PROTEIN 8"/>
    <property type="match status" value="1"/>
</dbReference>
<dbReference type="EMBL" id="JQFK01000065">
    <property type="protein sequence ID" value="KGK36523.1"/>
    <property type="molecule type" value="Genomic_DNA"/>
</dbReference>
<reference evidence="4" key="2">
    <citation type="submission" date="2014-08" db="EMBL/GenBank/DDBJ databases">
        <title>Exploiting Issatchenkia orientalis SD108 for Succinic Acid Production.</title>
        <authorList>
            <person name="Xiao H."/>
            <person name="Shao Z."/>
            <person name="Jiang Y."/>
            <person name="Dole S."/>
            <person name="Zhao H."/>
        </authorList>
    </citation>
    <scope>NUCLEOTIDE SEQUENCE [LARGE SCALE GENOMIC DNA]</scope>
    <source>
        <strain evidence="4">SD108</strain>
    </source>
</reference>
<dbReference type="InterPro" id="IPR003347">
    <property type="entry name" value="JmjC_dom"/>
</dbReference>
<dbReference type="AlphaFoldDB" id="A0A099NUM8"/>
<dbReference type="InterPro" id="IPR001810">
    <property type="entry name" value="F-box_dom"/>
</dbReference>
<dbReference type="SMART" id="SM00558">
    <property type="entry name" value="JmjC"/>
    <property type="match status" value="1"/>
</dbReference>
<feature type="domain" description="JmjC" evidence="3">
    <location>
        <begin position="306"/>
        <end position="484"/>
    </location>
</feature>
<evidence type="ECO:0000313" key="7">
    <source>
        <dbReference type="Proteomes" id="UP000195871"/>
    </source>
</evidence>